<feature type="transmembrane region" description="Helical" evidence="1">
    <location>
        <begin position="172"/>
        <end position="190"/>
    </location>
</feature>
<dbReference type="AlphaFoldDB" id="A0A0S7YB25"/>
<proteinExistence type="predicted"/>
<name>A0A0S7YB25_UNCT6</name>
<keyword evidence="1" id="KW-0812">Transmembrane</keyword>
<protein>
    <recommendedName>
        <fullName evidence="4">TM2 domain-containing protein</fullName>
    </recommendedName>
</protein>
<evidence type="ECO:0000313" key="2">
    <source>
        <dbReference type="EMBL" id="KPJ71912.1"/>
    </source>
</evidence>
<dbReference type="Proteomes" id="UP000051012">
    <property type="component" value="Unassembled WGS sequence"/>
</dbReference>
<feature type="transmembrane region" description="Helical" evidence="1">
    <location>
        <begin position="202"/>
        <end position="221"/>
    </location>
</feature>
<comment type="caution">
    <text evidence="2">The sequence shown here is derived from an EMBL/GenBank/DDBJ whole genome shotgun (WGS) entry which is preliminary data.</text>
</comment>
<evidence type="ECO:0000313" key="3">
    <source>
        <dbReference type="Proteomes" id="UP000051012"/>
    </source>
</evidence>
<evidence type="ECO:0008006" key="4">
    <source>
        <dbReference type="Google" id="ProtNLM"/>
    </source>
</evidence>
<accession>A0A0S7YB25</accession>
<sequence length="244" mass="28090">MYLIVTFVLLQTELFESNKILEFADYLYGEHDYAEALVEYRRYLFLADIIGEDVPEKIVDCLVHLQRFGEAVKESEKITDETKRSYTKGWIYFLSAQYDSSRTYLSRVGIPYKNDAERIIGLSYAHEFKFSEAGNYILLPEEMPVYKKPSLGAFFSLFPGGGHFYCGRVGDGIFSFFVVGLSSLLAYHYYQQEEDIKFGISLGAAILFYAGNIYGGINAVYNYNDYENIKYLGKIEERISTHNN</sequence>
<reference evidence="2 3" key="1">
    <citation type="journal article" date="2015" name="Microbiome">
        <title>Genomic resolution of linkages in carbon, nitrogen, and sulfur cycling among widespread estuary sediment bacteria.</title>
        <authorList>
            <person name="Baker B.J."/>
            <person name="Lazar C.S."/>
            <person name="Teske A.P."/>
            <person name="Dick G.J."/>
        </authorList>
    </citation>
    <scope>NUCLEOTIDE SEQUENCE [LARGE SCALE GENOMIC DNA]</scope>
    <source>
        <strain evidence="2">DG_78</strain>
    </source>
</reference>
<evidence type="ECO:0000256" key="1">
    <source>
        <dbReference type="SAM" id="Phobius"/>
    </source>
</evidence>
<organism evidence="2 3">
    <name type="scientific">candidate division TA06 bacterium DG_78</name>
    <dbReference type="NCBI Taxonomy" id="1703772"/>
    <lineage>
        <taxon>Bacteria</taxon>
        <taxon>Bacteria division TA06</taxon>
    </lineage>
</organism>
<dbReference type="EMBL" id="LJNI01000114">
    <property type="protein sequence ID" value="KPJ71912.1"/>
    <property type="molecule type" value="Genomic_DNA"/>
</dbReference>
<gene>
    <name evidence="2" type="ORF">AMJ52_08125</name>
</gene>
<keyword evidence="1" id="KW-0472">Membrane</keyword>
<keyword evidence="1" id="KW-1133">Transmembrane helix</keyword>